<comment type="similarity">
    <text evidence="2 9">Belongs to the major facilitator superfamily. Sugar transporter (TC 2.A.1.1) family.</text>
</comment>
<dbReference type="PROSITE" id="PS50850">
    <property type="entry name" value="MFS"/>
    <property type="match status" value="1"/>
</dbReference>
<organism evidence="12 13">
    <name type="scientific">Rhynchospora breviuscula</name>
    <dbReference type="NCBI Taxonomy" id="2022672"/>
    <lineage>
        <taxon>Eukaryota</taxon>
        <taxon>Viridiplantae</taxon>
        <taxon>Streptophyta</taxon>
        <taxon>Embryophyta</taxon>
        <taxon>Tracheophyta</taxon>
        <taxon>Spermatophyta</taxon>
        <taxon>Magnoliopsida</taxon>
        <taxon>Liliopsida</taxon>
        <taxon>Poales</taxon>
        <taxon>Cyperaceae</taxon>
        <taxon>Cyperoideae</taxon>
        <taxon>Rhynchosporeae</taxon>
        <taxon>Rhynchospora</taxon>
    </lineage>
</organism>
<feature type="transmembrane region" description="Helical" evidence="10">
    <location>
        <begin position="388"/>
        <end position="410"/>
    </location>
</feature>
<dbReference type="GO" id="GO:0015145">
    <property type="term" value="F:monosaccharide transmembrane transporter activity"/>
    <property type="evidence" value="ECO:0007669"/>
    <property type="project" value="InterPro"/>
</dbReference>
<keyword evidence="6" id="KW-0769">Symport</keyword>
<evidence type="ECO:0000256" key="5">
    <source>
        <dbReference type="ARBA" id="ARBA00022692"/>
    </source>
</evidence>
<feature type="transmembrane region" description="Helical" evidence="10">
    <location>
        <begin position="458"/>
        <end position="476"/>
    </location>
</feature>
<feature type="transmembrane region" description="Helical" evidence="10">
    <location>
        <begin position="20"/>
        <end position="40"/>
    </location>
</feature>
<reference evidence="12" key="1">
    <citation type="journal article" date="2022" name="Cell">
        <title>Repeat-based holocentromeres influence genome architecture and karyotype evolution.</title>
        <authorList>
            <person name="Hofstatter P.G."/>
            <person name="Thangavel G."/>
            <person name="Lux T."/>
            <person name="Neumann P."/>
            <person name="Vondrak T."/>
            <person name="Novak P."/>
            <person name="Zhang M."/>
            <person name="Costa L."/>
            <person name="Castellani M."/>
            <person name="Scott A."/>
            <person name="Toegelov H."/>
            <person name="Fuchs J."/>
            <person name="Mata-Sucre Y."/>
            <person name="Dias Y."/>
            <person name="Vanzela A.L.L."/>
            <person name="Huettel B."/>
            <person name="Almeida C.C.S."/>
            <person name="Simkova H."/>
            <person name="Souza G."/>
            <person name="Pedrosa-Harand A."/>
            <person name="Macas J."/>
            <person name="Mayer K.F.X."/>
            <person name="Houben A."/>
            <person name="Marques A."/>
        </authorList>
    </citation>
    <scope>NUCLEOTIDE SEQUENCE</scope>
    <source>
        <strain evidence="12">RhyBre1mFocal</strain>
    </source>
</reference>
<evidence type="ECO:0000256" key="9">
    <source>
        <dbReference type="RuleBase" id="RU003346"/>
    </source>
</evidence>
<dbReference type="SUPFAM" id="SSF103473">
    <property type="entry name" value="MFS general substrate transporter"/>
    <property type="match status" value="1"/>
</dbReference>
<feature type="transmembrane region" description="Helical" evidence="10">
    <location>
        <begin position="287"/>
        <end position="308"/>
    </location>
</feature>
<keyword evidence="13" id="KW-1185">Reference proteome</keyword>
<evidence type="ECO:0000256" key="2">
    <source>
        <dbReference type="ARBA" id="ARBA00010992"/>
    </source>
</evidence>
<keyword evidence="7 10" id="KW-1133">Transmembrane helix</keyword>
<evidence type="ECO:0000256" key="6">
    <source>
        <dbReference type="ARBA" id="ARBA00022847"/>
    </source>
</evidence>
<dbReference type="InterPro" id="IPR005828">
    <property type="entry name" value="MFS_sugar_transport-like"/>
</dbReference>
<dbReference type="InterPro" id="IPR005829">
    <property type="entry name" value="Sugar_transporter_CS"/>
</dbReference>
<evidence type="ECO:0000256" key="7">
    <source>
        <dbReference type="ARBA" id="ARBA00022989"/>
    </source>
</evidence>
<dbReference type="InterPro" id="IPR003663">
    <property type="entry name" value="Sugar/inositol_transpt"/>
</dbReference>
<evidence type="ECO:0000256" key="10">
    <source>
        <dbReference type="SAM" id="Phobius"/>
    </source>
</evidence>
<accession>A0A9Q0CU16</accession>
<feature type="transmembrane region" description="Helical" evidence="10">
    <location>
        <begin position="84"/>
        <end position="102"/>
    </location>
</feature>
<dbReference type="OrthoDB" id="5296287at2759"/>
<feature type="transmembrane region" description="Helical" evidence="10">
    <location>
        <begin position="353"/>
        <end position="376"/>
    </location>
</feature>
<dbReference type="InterPro" id="IPR020846">
    <property type="entry name" value="MFS_dom"/>
</dbReference>
<dbReference type="PANTHER" id="PTHR23500:SF44">
    <property type="entry name" value="SUGAR TRANSPORT PROTEIN 5"/>
    <property type="match status" value="1"/>
</dbReference>
<dbReference type="GO" id="GO:0016020">
    <property type="term" value="C:membrane"/>
    <property type="evidence" value="ECO:0007669"/>
    <property type="project" value="UniProtKB-SubCell"/>
</dbReference>
<dbReference type="InterPro" id="IPR036259">
    <property type="entry name" value="MFS_trans_sf"/>
</dbReference>
<feature type="domain" description="Major facilitator superfamily (MFS) profile" evidence="11">
    <location>
        <begin position="27"/>
        <end position="480"/>
    </location>
</feature>
<comment type="caution">
    <text evidence="12">The sequence shown here is derived from an EMBL/GenBank/DDBJ whole genome shotgun (WGS) entry which is preliminary data.</text>
</comment>
<name>A0A9Q0CU16_9POAL</name>
<dbReference type="InterPro" id="IPR044778">
    <property type="entry name" value="MFS_STP/MST-like_plant"/>
</dbReference>
<evidence type="ECO:0000259" key="11">
    <source>
        <dbReference type="PROSITE" id="PS50850"/>
    </source>
</evidence>
<dbReference type="GO" id="GO:0015293">
    <property type="term" value="F:symporter activity"/>
    <property type="evidence" value="ECO:0007669"/>
    <property type="project" value="UniProtKB-KW"/>
</dbReference>
<evidence type="ECO:0000256" key="4">
    <source>
        <dbReference type="ARBA" id="ARBA00022597"/>
    </source>
</evidence>
<gene>
    <name evidence="12" type="ORF">LUZ63_008669</name>
</gene>
<dbReference type="CDD" id="cd17361">
    <property type="entry name" value="MFS_STP"/>
    <property type="match status" value="1"/>
</dbReference>
<evidence type="ECO:0000256" key="1">
    <source>
        <dbReference type="ARBA" id="ARBA00004141"/>
    </source>
</evidence>
<dbReference type="Gene3D" id="1.20.1250.20">
    <property type="entry name" value="MFS general substrate transporter like domains"/>
    <property type="match status" value="1"/>
</dbReference>
<feature type="transmembrane region" description="Helical" evidence="10">
    <location>
        <begin position="430"/>
        <end position="451"/>
    </location>
</feature>
<feature type="transmembrane region" description="Helical" evidence="10">
    <location>
        <begin position="114"/>
        <end position="140"/>
    </location>
</feature>
<evidence type="ECO:0000313" key="13">
    <source>
        <dbReference type="Proteomes" id="UP001151287"/>
    </source>
</evidence>
<dbReference type="NCBIfam" id="TIGR00879">
    <property type="entry name" value="SP"/>
    <property type="match status" value="1"/>
</dbReference>
<dbReference type="InterPro" id="IPR045262">
    <property type="entry name" value="STP/PLT_plant"/>
</dbReference>
<dbReference type="Pfam" id="PF00083">
    <property type="entry name" value="Sugar_tr"/>
    <property type="match status" value="1"/>
</dbReference>
<evidence type="ECO:0000256" key="3">
    <source>
        <dbReference type="ARBA" id="ARBA00022448"/>
    </source>
</evidence>
<keyword evidence="3 9" id="KW-0813">Transport</keyword>
<dbReference type="PANTHER" id="PTHR23500">
    <property type="entry name" value="SOLUTE CARRIER FAMILY 2, FACILITATED GLUCOSE TRANSPORTER"/>
    <property type="match status" value="1"/>
</dbReference>
<dbReference type="PROSITE" id="PS00217">
    <property type="entry name" value="SUGAR_TRANSPORT_2"/>
    <property type="match status" value="1"/>
</dbReference>
<dbReference type="EMBL" id="JAMQYH010000002">
    <property type="protein sequence ID" value="KAJ1700157.1"/>
    <property type="molecule type" value="Genomic_DNA"/>
</dbReference>
<dbReference type="FunFam" id="1.20.1250.20:FF:000002">
    <property type="entry name" value="Sugar transport protein 13"/>
    <property type="match status" value="1"/>
</dbReference>
<keyword evidence="5 10" id="KW-0812">Transmembrane</keyword>
<evidence type="ECO:0000313" key="12">
    <source>
        <dbReference type="EMBL" id="KAJ1700157.1"/>
    </source>
</evidence>
<proteinExistence type="inferred from homology"/>
<protein>
    <recommendedName>
        <fullName evidence="11">Major facilitator superfamily (MFS) profile domain-containing protein</fullName>
    </recommendedName>
</protein>
<sequence>MGMEGFHIANGPTADYGGSLTFSVILTCIMAASGGLIFGYDIGISGGVSSMLSFIEKFFPSVLRKMIMHGPQTSVYCLYDSQRLTAFTSSLYIAGLFASLVASKLSKKIGRQAIMLLGGIFFFLGAVLNAAAVDLSMLIIGRMFMGFGVGFTNQSTPVYLAEVSPPRWRGTFSSGFQFFLSLGNLLANVVNFEANHIKKWGWRLSLGLAAAPSLIIVFGSLFITDTPSSLVLRGKVDDAKTALLRVRGPDADTDGELKEVIKSVEEAKQNEAGAFRRIMRREYRPHLVMAVAIPLFFQLTGVIVMAFFSPILFRTVGFGSNAALIGAVILGAVNLVATSCSSFTLDRLGRRPLFFIGGVIMVICQAAIAWIMGAQLGSAGAKQMSHGYSVAVVVLVCGHAAGFGMSWGPLNWLIPSEIFPVEVRSAGNGISAAVGLFCTFIQTQFFLSMLCKFKYGIFAYYAGWIVVMTAFIALFLPETKGVPLESMNLVWGRHWYWKKFIKERKDLLIQAP</sequence>
<dbReference type="PROSITE" id="PS00216">
    <property type="entry name" value="SUGAR_TRANSPORT_1"/>
    <property type="match status" value="1"/>
</dbReference>
<feature type="transmembrane region" description="Helical" evidence="10">
    <location>
        <begin position="204"/>
        <end position="223"/>
    </location>
</feature>
<comment type="subcellular location">
    <subcellularLocation>
        <location evidence="1">Membrane</location>
        <topology evidence="1">Multi-pass membrane protein</topology>
    </subcellularLocation>
</comment>
<keyword evidence="4" id="KW-0762">Sugar transport</keyword>
<evidence type="ECO:0000256" key="8">
    <source>
        <dbReference type="ARBA" id="ARBA00023136"/>
    </source>
</evidence>
<keyword evidence="8 10" id="KW-0472">Membrane</keyword>
<dbReference type="Proteomes" id="UP001151287">
    <property type="component" value="Unassembled WGS sequence"/>
</dbReference>
<dbReference type="AlphaFoldDB" id="A0A9Q0CU16"/>
<dbReference type="PRINTS" id="PR00171">
    <property type="entry name" value="SUGRTRNSPORT"/>
</dbReference>